<proteinExistence type="predicted"/>
<feature type="compositionally biased region" description="Pro residues" evidence="1">
    <location>
        <begin position="227"/>
        <end position="240"/>
    </location>
</feature>
<reference evidence="2 3" key="1">
    <citation type="journal article" date="2019" name="Microbiol. Resour. Announc.">
        <title>Draft Genome Sequence of the Most Traditional epsilon-Poly-l-Lysine Producer, Streptomyces albulus NBRC14147.</title>
        <authorList>
            <person name="Yamanaka K."/>
            <person name="Hamano Y."/>
        </authorList>
    </citation>
    <scope>NUCLEOTIDE SEQUENCE [LARGE SCALE GENOMIC DNA]</scope>
    <source>
        <strain evidence="2 3">NBRC 14147</strain>
    </source>
</reference>
<evidence type="ECO:0000313" key="2">
    <source>
        <dbReference type="EMBL" id="GCB87390.1"/>
    </source>
</evidence>
<accession>A0A401QPR3</accession>
<feature type="region of interest" description="Disordered" evidence="1">
    <location>
        <begin position="99"/>
        <end position="148"/>
    </location>
</feature>
<dbReference type="AlphaFoldDB" id="A0A401QPR3"/>
<organism evidence="2 3">
    <name type="scientific">Streptomyces noursei</name>
    <name type="common">Streptomyces albulus</name>
    <dbReference type="NCBI Taxonomy" id="1971"/>
    <lineage>
        <taxon>Bacteria</taxon>
        <taxon>Bacillati</taxon>
        <taxon>Actinomycetota</taxon>
        <taxon>Actinomycetes</taxon>
        <taxon>Kitasatosporales</taxon>
        <taxon>Streptomycetaceae</taxon>
        <taxon>Streptomyces</taxon>
    </lineage>
</organism>
<feature type="region of interest" description="Disordered" evidence="1">
    <location>
        <begin position="188"/>
        <end position="278"/>
    </location>
</feature>
<evidence type="ECO:0000256" key="1">
    <source>
        <dbReference type="SAM" id="MobiDB-lite"/>
    </source>
</evidence>
<protein>
    <submittedName>
        <fullName evidence="2">Uncharacterized protein</fullName>
    </submittedName>
</protein>
<evidence type="ECO:0000313" key="3">
    <source>
        <dbReference type="Proteomes" id="UP000288351"/>
    </source>
</evidence>
<feature type="compositionally biased region" description="Basic and acidic residues" evidence="1">
    <location>
        <begin position="258"/>
        <end position="270"/>
    </location>
</feature>
<sequence>MLACHVAWRRGRSRLLPRWSPCRRSLCARRRSLAEAVPLAQAAVVGRVVSGARRFLTRAVGLPPVPGTDVAVPEVGDGGCAGVAAVAGRPGLALPHCPTPPARPGEAPLEPAVHPPWTRQDGGGPRRRRPVCRPARSPAPEGSLTSPCRSRCGYPGPVQCHPHLAQYGSRMRRRCQGPVGRCPAVAWSFPTRPAPGPGSVSRLLAASWRGPPRTSPGRADPADVPRAPGPASPSPTPTPTPRQCGRQTHRLPAGPVRTQERSRAHGERTQRLPSRQDTVRQAGLRLPGRGHGCGHPYPAPLVYCRTC</sequence>
<gene>
    <name evidence="2" type="ORF">SALB_00041</name>
</gene>
<dbReference type="EMBL" id="BHXC01000001">
    <property type="protein sequence ID" value="GCB87390.1"/>
    <property type="molecule type" value="Genomic_DNA"/>
</dbReference>
<comment type="caution">
    <text evidence="2">The sequence shown here is derived from an EMBL/GenBank/DDBJ whole genome shotgun (WGS) entry which is preliminary data.</text>
</comment>
<name>A0A401QPR3_STRNR</name>
<dbReference type="Proteomes" id="UP000288351">
    <property type="component" value="Unassembled WGS sequence"/>
</dbReference>